<proteinExistence type="predicted"/>
<name>A0A2P2NHZ2_RHIMU</name>
<evidence type="ECO:0000313" key="2">
    <source>
        <dbReference type="EMBL" id="MBX42111.1"/>
    </source>
</evidence>
<organism evidence="2">
    <name type="scientific">Rhizophora mucronata</name>
    <name type="common">Asiatic mangrove</name>
    <dbReference type="NCBI Taxonomy" id="61149"/>
    <lineage>
        <taxon>Eukaryota</taxon>
        <taxon>Viridiplantae</taxon>
        <taxon>Streptophyta</taxon>
        <taxon>Embryophyta</taxon>
        <taxon>Tracheophyta</taxon>
        <taxon>Spermatophyta</taxon>
        <taxon>Magnoliopsida</taxon>
        <taxon>eudicotyledons</taxon>
        <taxon>Gunneridae</taxon>
        <taxon>Pentapetalae</taxon>
        <taxon>rosids</taxon>
        <taxon>fabids</taxon>
        <taxon>Malpighiales</taxon>
        <taxon>Rhizophoraceae</taxon>
        <taxon>Rhizophora</taxon>
    </lineage>
</organism>
<accession>A0A2P2NHZ2</accession>
<keyword evidence="1" id="KW-1133">Transmembrane helix</keyword>
<dbReference type="AlphaFoldDB" id="A0A2P2NHZ2"/>
<feature type="transmembrane region" description="Helical" evidence="1">
    <location>
        <begin position="44"/>
        <end position="64"/>
    </location>
</feature>
<keyword evidence="1" id="KW-0812">Transmembrane</keyword>
<reference evidence="2" key="1">
    <citation type="submission" date="2018-02" db="EMBL/GenBank/DDBJ databases">
        <title>Rhizophora mucronata_Transcriptome.</title>
        <authorList>
            <person name="Meera S.P."/>
            <person name="Sreeshan A."/>
            <person name="Augustine A."/>
        </authorList>
    </citation>
    <scope>NUCLEOTIDE SEQUENCE</scope>
    <source>
        <tissue evidence="2">Leaf</tissue>
    </source>
</reference>
<sequence length="84" mass="9463">MARTQKRLLHLLKISASGMGSRPYHSLLMALTHKLYVHNPTHYQVTQAVIILILFLALSLAHTITHTKLACFTSLTLTLITWPT</sequence>
<evidence type="ECO:0000256" key="1">
    <source>
        <dbReference type="SAM" id="Phobius"/>
    </source>
</evidence>
<dbReference type="EMBL" id="GGEC01061627">
    <property type="protein sequence ID" value="MBX42111.1"/>
    <property type="molecule type" value="Transcribed_RNA"/>
</dbReference>
<keyword evidence="1" id="KW-0472">Membrane</keyword>
<protein>
    <submittedName>
        <fullName evidence="2">Uncharacterized protein</fullName>
    </submittedName>
</protein>